<accession>U7D735</accession>
<dbReference type="InterPro" id="IPR026444">
    <property type="entry name" value="Secre_tail"/>
</dbReference>
<dbReference type="RefSeq" id="WP_022637627.1">
    <property type="nucleotide sequence ID" value="NZ_ASJR01000027.1"/>
</dbReference>
<protein>
    <submittedName>
        <fullName evidence="1">Chitin deacetylase</fullName>
    </submittedName>
</protein>
<dbReference type="GO" id="GO:0005975">
    <property type="term" value="P:carbohydrate metabolic process"/>
    <property type="evidence" value="ECO:0007669"/>
    <property type="project" value="InterPro"/>
</dbReference>
<name>U7D735_9BACT</name>
<dbReference type="NCBIfam" id="TIGR04183">
    <property type="entry name" value="Por_Secre_tail"/>
    <property type="match status" value="1"/>
</dbReference>
<dbReference type="PANTHER" id="PTHR45985:SF3">
    <property type="entry name" value="CHITIN DEACETYLASE-LIKE 4"/>
    <property type="match status" value="1"/>
</dbReference>
<organism evidence="1 2">
    <name type="scientific">Chitinivibrio alkaliphilus ACht1</name>
    <dbReference type="NCBI Taxonomy" id="1313304"/>
    <lineage>
        <taxon>Bacteria</taxon>
        <taxon>Pseudomonadati</taxon>
        <taxon>Fibrobacterota</taxon>
        <taxon>Chitinivibrionia</taxon>
        <taxon>Chitinivibrionales</taxon>
        <taxon>Chitinivibrionaceae</taxon>
        <taxon>Chitinivibrio</taxon>
    </lineage>
</organism>
<keyword evidence="2" id="KW-1185">Reference proteome</keyword>
<dbReference type="AlphaFoldDB" id="U7D735"/>
<proteinExistence type="predicted"/>
<dbReference type="Gene3D" id="3.20.20.370">
    <property type="entry name" value="Glycoside hydrolase/deacetylase"/>
    <property type="match status" value="1"/>
</dbReference>
<dbReference type="EMBL" id="ASJR01000027">
    <property type="protein sequence ID" value="ERP30892.1"/>
    <property type="molecule type" value="Genomic_DNA"/>
</dbReference>
<dbReference type="SUPFAM" id="SSF88713">
    <property type="entry name" value="Glycoside hydrolase/deacetylase"/>
    <property type="match status" value="1"/>
</dbReference>
<dbReference type="OrthoDB" id="9784220at2"/>
<dbReference type="eggNOG" id="COG0726">
    <property type="taxonomic scope" value="Bacteria"/>
</dbReference>
<gene>
    <name evidence="1" type="ORF">CALK_2261</name>
</gene>
<evidence type="ECO:0000313" key="1">
    <source>
        <dbReference type="EMBL" id="ERP30892.1"/>
    </source>
</evidence>
<comment type="caution">
    <text evidence="1">The sequence shown here is derived from an EMBL/GenBank/DDBJ whole genome shotgun (WGS) entry which is preliminary data.</text>
</comment>
<reference evidence="1 2" key="1">
    <citation type="journal article" date="2013" name="Environ. Microbiol.">
        <title>Genome analysis of Chitinivibrio alkaliphilus gen. nov., sp. nov., a novel extremely haloalkaliphilic anaerobic chitinolytic bacterium from the candidate phylum Termite Group 3.</title>
        <authorList>
            <person name="Sorokin D.Y."/>
            <person name="Gumerov V.M."/>
            <person name="Rakitin A.L."/>
            <person name="Beletsky A.V."/>
            <person name="Damste J.S."/>
            <person name="Muyzer G."/>
            <person name="Mardanov A.V."/>
            <person name="Ravin N.V."/>
        </authorList>
    </citation>
    <scope>NUCLEOTIDE SEQUENCE [LARGE SCALE GENOMIC DNA]</scope>
    <source>
        <strain evidence="1 2">ACht1</strain>
    </source>
</reference>
<dbReference type="Proteomes" id="UP000017148">
    <property type="component" value="Unassembled WGS sequence"/>
</dbReference>
<dbReference type="InterPro" id="IPR052740">
    <property type="entry name" value="CE4"/>
</dbReference>
<dbReference type="InterPro" id="IPR011330">
    <property type="entry name" value="Glyco_hydro/deAcase_b/a-brl"/>
</dbReference>
<dbReference type="PANTHER" id="PTHR45985">
    <property type="match status" value="1"/>
</dbReference>
<evidence type="ECO:0000313" key="2">
    <source>
        <dbReference type="Proteomes" id="UP000017148"/>
    </source>
</evidence>
<sequence>MIQVLMWFIIFVTLTYGHGPVRTGPSPVDISVGTGAFTGVPYSTEPPGGLEPEEIPLFISLGFDDNRYADGVDWVVEELFAGRYNNEGAGNPATFDGTPMVASFYVIGNSDYPWSETPYDVEMPSDRPVTDSWIRAYEAGFGMGNHTWTHEHNLYDLSGDDLIREIGFCSRYMINIMGMPHAHIYGFRTPYLANSSGGESFAVSRDLGMLYDCTLNNGLQGNRPAEWTRADFPGGMDDGWGAWGNFPTEHFWQYPNATYSLSDGGTFSDMGFDSGPNGWPGGASAEEMFNQMRRAIEYHYETNRAPIDLGLHSDYYSEEAQNTPGTGASEFSTGLEDRRRALVMLLDWIEEELPHARVVEKIDAIRWMTNPVALTDLSRAEALTFSDDAPSGVLTNVNTLAHEGSSAEIISDTEVAVTVADEQNWKVEAYAGTHYPLGRSMEDVHSVRVRYSSDLPLRLILYRDDLAVGSHGLGLPATHGAERVVELPVVGDYFELPRPYDEIVPLDLSEVTDVALVAEVMDTTMSGNFTAEVEFFGAGDLGGQTSVIDRNGNRVESRISVSVLDNSRLSLSVPHDGSYDVRIYNYRGQQVSRQHRDLSAGTNTFSTEALSSGTYLMQISGESVEQTARFRVK</sequence>
<dbReference type="STRING" id="1313304.CALK_2261"/>